<organism evidence="1 2">
    <name type="scientific">Candidatus Roizmanbacteria bacterium CG_4_10_14_0_8_um_filter_33_9</name>
    <dbReference type="NCBI Taxonomy" id="1974826"/>
    <lineage>
        <taxon>Bacteria</taxon>
        <taxon>Candidatus Roizmaniibacteriota</taxon>
    </lineage>
</organism>
<dbReference type="AlphaFoldDB" id="A0A2M7QJV0"/>
<dbReference type="EMBL" id="PFLI01000090">
    <property type="protein sequence ID" value="PIY72120.1"/>
    <property type="molecule type" value="Genomic_DNA"/>
</dbReference>
<evidence type="ECO:0000313" key="2">
    <source>
        <dbReference type="Proteomes" id="UP000229401"/>
    </source>
</evidence>
<dbReference type="Proteomes" id="UP000229401">
    <property type="component" value="Unassembled WGS sequence"/>
</dbReference>
<sequence>MTLQPNCQPVRKPIKNEKAVKKQLYEQTTKTEREKSLKNHKFEIIYISYAHKMKKSFENDKSSIFLWKR</sequence>
<name>A0A2M7QJV0_9BACT</name>
<evidence type="ECO:0000313" key="1">
    <source>
        <dbReference type="EMBL" id="PIY72120.1"/>
    </source>
</evidence>
<protein>
    <submittedName>
        <fullName evidence="1">Uncharacterized protein</fullName>
    </submittedName>
</protein>
<proteinExistence type="predicted"/>
<accession>A0A2M7QJV0</accession>
<comment type="caution">
    <text evidence="1">The sequence shown here is derived from an EMBL/GenBank/DDBJ whole genome shotgun (WGS) entry which is preliminary data.</text>
</comment>
<gene>
    <name evidence="1" type="ORF">COY87_02645</name>
</gene>
<reference evidence="2" key="1">
    <citation type="submission" date="2017-09" db="EMBL/GenBank/DDBJ databases">
        <title>Depth-based differentiation of microbial function through sediment-hosted aquifers and enrichment of novel symbionts in the deep terrestrial subsurface.</title>
        <authorList>
            <person name="Probst A.J."/>
            <person name="Ladd B."/>
            <person name="Jarett J.K."/>
            <person name="Geller-Mcgrath D.E."/>
            <person name="Sieber C.M.K."/>
            <person name="Emerson J.B."/>
            <person name="Anantharaman K."/>
            <person name="Thomas B.C."/>
            <person name="Malmstrom R."/>
            <person name="Stieglmeier M."/>
            <person name="Klingl A."/>
            <person name="Woyke T."/>
            <person name="Ryan C.M."/>
            <person name="Banfield J.F."/>
        </authorList>
    </citation>
    <scope>NUCLEOTIDE SEQUENCE [LARGE SCALE GENOMIC DNA]</scope>
</reference>